<dbReference type="PROSITE" id="PS01228">
    <property type="entry name" value="COF_1"/>
    <property type="match status" value="1"/>
</dbReference>
<dbReference type="InterPro" id="IPR000150">
    <property type="entry name" value="Cof"/>
</dbReference>
<sequence length="287" mass="32975">MSFFMPKAICLDMDGTLLNNKNELKKQTIDVIQVIREKGIRVFIVTGRSLNEIYDSAPKDLELDGFVTANGMITYVEEKKLVEHSLSTDLVQNVILSAREHGIYYEVHPNDGQRLSLKQDQSYMKDMIEKDKPEEVGINEWLEREAAIAEDIAWVEKIPEQKYAKIYCFSTEHKQMDAWIQELERMKKEEDFTTSSSSYHNVEVMVAGVNKATGIKALLELYNIAPEDTMAIGDSNNDLPMMRYIGYPVAMKNGTDQVKEIVKEITAFTNEEDGVRKYLQEYFSINK</sequence>
<evidence type="ECO:0000313" key="1">
    <source>
        <dbReference type="EMBL" id="PWU67924.1"/>
    </source>
</evidence>
<protein>
    <submittedName>
        <fullName evidence="1">Cof-type HAD-IIB family hydrolase</fullName>
    </submittedName>
</protein>
<dbReference type="SFLD" id="SFLDG01140">
    <property type="entry name" value="C2.B:_Phosphomannomutase_and_P"/>
    <property type="match status" value="1"/>
</dbReference>
<dbReference type="CDD" id="cd07516">
    <property type="entry name" value="HAD_Pase"/>
    <property type="match status" value="1"/>
</dbReference>
<dbReference type="Proteomes" id="UP000245624">
    <property type="component" value="Unassembled WGS sequence"/>
</dbReference>
<dbReference type="OrthoDB" id="9810101at2"/>
<dbReference type="Pfam" id="PF08282">
    <property type="entry name" value="Hydrolase_3"/>
    <property type="match status" value="1"/>
</dbReference>
<organism evidence="1 2">
    <name type="scientific">Gracilibacillus dipsosauri</name>
    <dbReference type="NCBI Taxonomy" id="178340"/>
    <lineage>
        <taxon>Bacteria</taxon>
        <taxon>Bacillati</taxon>
        <taxon>Bacillota</taxon>
        <taxon>Bacilli</taxon>
        <taxon>Bacillales</taxon>
        <taxon>Bacillaceae</taxon>
        <taxon>Gracilibacillus</taxon>
    </lineage>
</organism>
<keyword evidence="2" id="KW-1185">Reference proteome</keyword>
<dbReference type="SFLD" id="SFLDS00003">
    <property type="entry name" value="Haloacid_Dehalogenase"/>
    <property type="match status" value="1"/>
</dbReference>
<dbReference type="SUPFAM" id="SSF56784">
    <property type="entry name" value="HAD-like"/>
    <property type="match status" value="1"/>
</dbReference>
<dbReference type="PANTHER" id="PTHR10000:SF55">
    <property type="entry name" value="5-AMINO-6-(5-PHOSPHO-D-RIBITYLAMINO)URACIL PHOSPHATASE YCSE"/>
    <property type="match status" value="1"/>
</dbReference>
<dbReference type="InterPro" id="IPR036412">
    <property type="entry name" value="HAD-like_sf"/>
</dbReference>
<gene>
    <name evidence="1" type="ORF">DLJ74_12500</name>
</gene>
<dbReference type="InterPro" id="IPR006379">
    <property type="entry name" value="HAD-SF_hydro_IIB"/>
</dbReference>
<dbReference type="InterPro" id="IPR023214">
    <property type="entry name" value="HAD_sf"/>
</dbReference>
<accession>A0A317KXU6</accession>
<comment type="caution">
    <text evidence="1">The sequence shown here is derived from an EMBL/GenBank/DDBJ whole genome shotgun (WGS) entry which is preliminary data.</text>
</comment>
<dbReference type="PANTHER" id="PTHR10000">
    <property type="entry name" value="PHOSPHOSERINE PHOSPHATASE"/>
    <property type="match status" value="1"/>
</dbReference>
<dbReference type="NCBIfam" id="TIGR00099">
    <property type="entry name" value="Cof-subfamily"/>
    <property type="match status" value="1"/>
</dbReference>
<dbReference type="AlphaFoldDB" id="A0A317KXU6"/>
<dbReference type="GO" id="GO:0016791">
    <property type="term" value="F:phosphatase activity"/>
    <property type="evidence" value="ECO:0007669"/>
    <property type="project" value="TreeGrafter"/>
</dbReference>
<dbReference type="EMBL" id="QGTD01000011">
    <property type="protein sequence ID" value="PWU67924.1"/>
    <property type="molecule type" value="Genomic_DNA"/>
</dbReference>
<dbReference type="GO" id="GO:0000287">
    <property type="term" value="F:magnesium ion binding"/>
    <property type="evidence" value="ECO:0007669"/>
    <property type="project" value="TreeGrafter"/>
</dbReference>
<evidence type="ECO:0000313" key="2">
    <source>
        <dbReference type="Proteomes" id="UP000245624"/>
    </source>
</evidence>
<dbReference type="Gene3D" id="3.30.1240.10">
    <property type="match status" value="1"/>
</dbReference>
<dbReference type="NCBIfam" id="TIGR01484">
    <property type="entry name" value="HAD-SF-IIB"/>
    <property type="match status" value="1"/>
</dbReference>
<proteinExistence type="predicted"/>
<dbReference type="Gene3D" id="3.40.50.1000">
    <property type="entry name" value="HAD superfamily/HAD-like"/>
    <property type="match status" value="1"/>
</dbReference>
<dbReference type="GO" id="GO:0005829">
    <property type="term" value="C:cytosol"/>
    <property type="evidence" value="ECO:0007669"/>
    <property type="project" value="TreeGrafter"/>
</dbReference>
<keyword evidence="1" id="KW-0378">Hydrolase</keyword>
<reference evidence="1 2" key="1">
    <citation type="submission" date="2018-05" db="EMBL/GenBank/DDBJ databases">
        <title>Genomic analysis of Gracilibacillus dipsosauri DD1 reveals novel features of a salt-tolerant amylase.</title>
        <authorList>
            <person name="Deutch C.E."/>
            <person name="Yang S."/>
        </authorList>
    </citation>
    <scope>NUCLEOTIDE SEQUENCE [LARGE SCALE GENOMIC DNA]</scope>
    <source>
        <strain evidence="1 2">DD1</strain>
    </source>
</reference>
<name>A0A317KXU6_9BACI</name>
<dbReference type="RefSeq" id="WP_109984723.1">
    <property type="nucleotide sequence ID" value="NZ_QGTD01000011.1"/>
</dbReference>